<organism evidence="1 2">
    <name type="scientific">Ornithinibacillus halotolerans</name>
    <dbReference type="NCBI Taxonomy" id="1274357"/>
    <lineage>
        <taxon>Bacteria</taxon>
        <taxon>Bacillati</taxon>
        <taxon>Bacillota</taxon>
        <taxon>Bacilli</taxon>
        <taxon>Bacillales</taxon>
        <taxon>Bacillaceae</taxon>
        <taxon>Ornithinibacillus</taxon>
    </lineage>
</organism>
<comment type="caution">
    <text evidence="1">The sequence shown here is derived from an EMBL/GenBank/DDBJ whole genome shotgun (WGS) entry which is preliminary data.</text>
</comment>
<reference evidence="1" key="1">
    <citation type="journal article" date="2014" name="Int. J. Syst. Evol. Microbiol.">
        <title>Complete genome sequence of Corynebacterium casei LMG S-19264T (=DSM 44701T), isolated from a smear-ripened cheese.</title>
        <authorList>
            <consortium name="US DOE Joint Genome Institute (JGI-PGF)"/>
            <person name="Walter F."/>
            <person name="Albersmeier A."/>
            <person name="Kalinowski J."/>
            <person name="Ruckert C."/>
        </authorList>
    </citation>
    <scope>NUCLEOTIDE SEQUENCE</scope>
    <source>
        <strain evidence="1">CGMCC 1.12408</strain>
    </source>
</reference>
<evidence type="ECO:0000313" key="1">
    <source>
        <dbReference type="EMBL" id="GGA62323.1"/>
    </source>
</evidence>
<gene>
    <name evidence="1" type="ORF">GCM10008025_02850</name>
</gene>
<proteinExistence type="predicted"/>
<protein>
    <submittedName>
        <fullName evidence="1">Uncharacterized protein</fullName>
    </submittedName>
</protein>
<accession>A0A916RNZ3</accession>
<dbReference type="AlphaFoldDB" id="A0A916RNZ3"/>
<name>A0A916RNZ3_9BACI</name>
<sequence length="55" mass="6606">MNKAFAPLESYVRVRQHDPPFDGTMSFQMYMFHDDEPLIVFGLTRLYFRSFTQLL</sequence>
<dbReference type="EMBL" id="BMEY01000001">
    <property type="protein sequence ID" value="GGA62323.1"/>
    <property type="molecule type" value="Genomic_DNA"/>
</dbReference>
<keyword evidence="2" id="KW-1185">Reference proteome</keyword>
<reference evidence="1" key="2">
    <citation type="submission" date="2020-09" db="EMBL/GenBank/DDBJ databases">
        <authorList>
            <person name="Sun Q."/>
            <person name="Zhou Y."/>
        </authorList>
    </citation>
    <scope>NUCLEOTIDE SEQUENCE</scope>
    <source>
        <strain evidence="1">CGMCC 1.12408</strain>
    </source>
</reference>
<dbReference type="Proteomes" id="UP000613512">
    <property type="component" value="Unassembled WGS sequence"/>
</dbReference>
<evidence type="ECO:0000313" key="2">
    <source>
        <dbReference type="Proteomes" id="UP000613512"/>
    </source>
</evidence>